<protein>
    <submittedName>
        <fullName evidence="10">Uncharacterized protein LOC108040883</fullName>
    </submittedName>
</protein>
<dbReference type="Pfam" id="PF23417">
    <property type="entry name" value="STING_TM"/>
    <property type="match status" value="1"/>
</dbReference>
<reference evidence="10" key="2">
    <citation type="submission" date="2025-04" db="UniProtKB">
        <authorList>
            <consortium name="RefSeq"/>
        </authorList>
    </citation>
    <scope>IDENTIFICATION</scope>
</reference>
<accession>A0A6P4E7L0</accession>
<dbReference type="OrthoDB" id="6053839at2759"/>
<feature type="domain" description="STING transmembrane" evidence="7">
    <location>
        <begin position="8"/>
        <end position="117"/>
    </location>
</feature>
<keyword evidence="2 5" id="KW-0812">Transmembrane</keyword>
<dbReference type="GO" id="GO:0005776">
    <property type="term" value="C:autophagosome"/>
    <property type="evidence" value="ECO:0007669"/>
    <property type="project" value="TreeGrafter"/>
</dbReference>
<dbReference type="GO" id="GO:0002218">
    <property type="term" value="P:activation of innate immune response"/>
    <property type="evidence" value="ECO:0007669"/>
    <property type="project" value="InterPro"/>
</dbReference>
<dbReference type="GO" id="GO:0061507">
    <property type="term" value="F:2',3'-cyclic GMP-AMP binding"/>
    <property type="evidence" value="ECO:0007669"/>
    <property type="project" value="TreeGrafter"/>
</dbReference>
<feature type="transmembrane region" description="Helical" evidence="5">
    <location>
        <begin position="60"/>
        <end position="83"/>
    </location>
</feature>
<dbReference type="PANTHER" id="PTHR34339:SF1">
    <property type="entry name" value="STIMULATOR OF INTERFERON GENES PROTEIN"/>
    <property type="match status" value="1"/>
</dbReference>
<evidence type="ECO:0000313" key="10">
    <source>
        <dbReference type="RefSeq" id="XP_016974035.1"/>
    </source>
</evidence>
<keyword evidence="3 5" id="KW-1133">Transmembrane helix</keyword>
<dbReference type="InterPro" id="IPR029158">
    <property type="entry name" value="STING"/>
</dbReference>
<comment type="subcellular location">
    <subcellularLocation>
        <location evidence="1">Membrane</location>
        <topology evidence="1">Multi-pass membrane protein</topology>
    </subcellularLocation>
</comment>
<evidence type="ECO:0000259" key="7">
    <source>
        <dbReference type="Pfam" id="PF23417"/>
    </source>
</evidence>
<feature type="domain" description="STING ligand-binding" evidence="6">
    <location>
        <begin position="119"/>
        <end position="304"/>
    </location>
</feature>
<dbReference type="EnsemblMetazoa" id="XM_017118546.2">
    <property type="protein sequence ID" value="XP_016974035.1"/>
    <property type="gene ID" value="LOC108040883"/>
</dbReference>
<dbReference type="GO" id="GO:0000045">
    <property type="term" value="P:autophagosome assembly"/>
    <property type="evidence" value="ECO:0007669"/>
    <property type="project" value="TreeGrafter"/>
</dbReference>
<keyword evidence="9" id="KW-1185">Reference proteome</keyword>
<dbReference type="InterPro" id="IPR055432">
    <property type="entry name" value="STING_LBD"/>
</dbReference>
<dbReference type="RefSeq" id="XP_016974035.1">
    <property type="nucleotide sequence ID" value="XM_017118546.1"/>
</dbReference>
<organism evidence="10">
    <name type="scientific">Drosophila rhopaloa</name>
    <name type="common">Fruit fly</name>
    <dbReference type="NCBI Taxonomy" id="1041015"/>
    <lineage>
        <taxon>Eukaryota</taxon>
        <taxon>Metazoa</taxon>
        <taxon>Ecdysozoa</taxon>
        <taxon>Arthropoda</taxon>
        <taxon>Hexapoda</taxon>
        <taxon>Insecta</taxon>
        <taxon>Pterygota</taxon>
        <taxon>Neoptera</taxon>
        <taxon>Endopterygota</taxon>
        <taxon>Diptera</taxon>
        <taxon>Brachycera</taxon>
        <taxon>Muscomorpha</taxon>
        <taxon>Ephydroidea</taxon>
        <taxon>Drosophilidae</taxon>
        <taxon>Drosophila</taxon>
        <taxon>Sophophora</taxon>
    </lineage>
</organism>
<dbReference type="Gene3D" id="3.40.50.12100">
    <property type="entry name" value="Stimulator of interferon genes protein"/>
    <property type="match status" value="1"/>
</dbReference>
<evidence type="ECO:0000256" key="2">
    <source>
        <dbReference type="ARBA" id="ARBA00022692"/>
    </source>
</evidence>
<evidence type="ECO:0000313" key="9">
    <source>
        <dbReference type="Proteomes" id="UP001652680"/>
    </source>
</evidence>
<dbReference type="InterPro" id="IPR038623">
    <property type="entry name" value="STING_C_sf"/>
</dbReference>
<dbReference type="GO" id="GO:0016239">
    <property type="term" value="P:positive regulation of macroautophagy"/>
    <property type="evidence" value="ECO:0007669"/>
    <property type="project" value="TreeGrafter"/>
</dbReference>
<evidence type="ECO:0000256" key="5">
    <source>
        <dbReference type="SAM" id="Phobius"/>
    </source>
</evidence>
<dbReference type="GO" id="GO:0061709">
    <property type="term" value="P:reticulophagy"/>
    <property type="evidence" value="ECO:0007669"/>
    <property type="project" value="TreeGrafter"/>
</dbReference>
<dbReference type="GO" id="GO:0005789">
    <property type="term" value="C:endoplasmic reticulum membrane"/>
    <property type="evidence" value="ECO:0007669"/>
    <property type="project" value="TreeGrafter"/>
</dbReference>
<sequence length="312" mass="36317">MIVDYIVTSIRYVEAVFLADFLRRFYLSAVEYIRFRHNYLPEDRLRMILCRSFTYKMKSICVLLPVTFLGIGISIAGNFSAVLPTSELLLIIPLNWLLNDLGHSPLTELNWLRDSHGLDFATGMASSLFHGCLKLSLPEWQNDGLKPRMALYEARNNITFGLDRLVILSPSKSSDHNILKSDLLKEAKPLQTRIVNRAGVDRHFRLNVYKINRKVNGKIYYFVIELATPLITFSDALQSELTATRQMKQFKREIRMRFNEKLKDLIRKDPEIRNKVYLITYIPRDEEGNPVDITDLLISYMKKNKTVNMFED</sequence>
<evidence type="ECO:0000256" key="4">
    <source>
        <dbReference type="ARBA" id="ARBA00023136"/>
    </source>
</evidence>
<evidence type="ECO:0000256" key="3">
    <source>
        <dbReference type="ARBA" id="ARBA00022989"/>
    </source>
</evidence>
<dbReference type="AlphaFoldDB" id="A0A6P4E7L0"/>
<dbReference type="GeneID" id="108040883"/>
<gene>
    <name evidence="10" type="primary">LOC108040883</name>
    <name evidence="8" type="synonym">108040883</name>
</gene>
<dbReference type="Proteomes" id="UP001652680">
    <property type="component" value="Unassembled WGS sequence"/>
</dbReference>
<name>A0A6P4E7L0_DRORH</name>
<evidence type="ECO:0000259" key="6">
    <source>
        <dbReference type="Pfam" id="PF15009"/>
    </source>
</evidence>
<reference evidence="8" key="3">
    <citation type="submission" date="2025-05" db="UniProtKB">
        <authorList>
            <consortium name="EnsemblMetazoa"/>
        </authorList>
    </citation>
    <scope>IDENTIFICATION</scope>
</reference>
<evidence type="ECO:0000313" key="8">
    <source>
        <dbReference type="EnsemblMetazoa" id="XP_016974035.1"/>
    </source>
</evidence>
<dbReference type="GO" id="GO:0032481">
    <property type="term" value="P:positive regulation of type I interferon production"/>
    <property type="evidence" value="ECO:0007669"/>
    <property type="project" value="InterPro"/>
</dbReference>
<proteinExistence type="predicted"/>
<evidence type="ECO:0000256" key="1">
    <source>
        <dbReference type="ARBA" id="ARBA00004141"/>
    </source>
</evidence>
<reference evidence="9" key="1">
    <citation type="journal article" date="2021" name="Elife">
        <title>Highly contiguous assemblies of 101 drosophilid genomes.</title>
        <authorList>
            <person name="Kim B.Y."/>
            <person name="Wang J.R."/>
            <person name="Miller D.E."/>
            <person name="Barmina O."/>
            <person name="Delaney E."/>
            <person name="Thompson A."/>
            <person name="Comeault A.A."/>
            <person name="Peede D."/>
            <person name="D'Agostino E.R."/>
            <person name="Pelaez J."/>
            <person name="Aguilar J.M."/>
            <person name="Haji D."/>
            <person name="Matsunaga T."/>
            <person name="Armstrong E.E."/>
            <person name="Zych M."/>
            <person name="Ogawa Y."/>
            <person name="Stamenkovic-Radak M."/>
            <person name="Jelic M."/>
            <person name="Veselinovic M.S."/>
            <person name="Tanaskovic M."/>
            <person name="Eric P."/>
            <person name="Gao J.J."/>
            <person name="Katoh T.K."/>
            <person name="Toda M.J."/>
            <person name="Watabe H."/>
            <person name="Watada M."/>
            <person name="Davis J.S."/>
            <person name="Moyle L.C."/>
            <person name="Manoli G."/>
            <person name="Bertolini E."/>
            <person name="Kostal V."/>
            <person name="Hawley R.S."/>
            <person name="Takahashi A."/>
            <person name="Jones C.D."/>
            <person name="Price D.K."/>
            <person name="Whiteman N."/>
            <person name="Kopp A."/>
            <person name="Matute D.R."/>
            <person name="Petrov D.A."/>
        </authorList>
    </citation>
    <scope>NUCLEOTIDE SEQUENCE [LARGE SCALE GENOMIC DNA]</scope>
</reference>
<dbReference type="Pfam" id="PF15009">
    <property type="entry name" value="STING_LBD"/>
    <property type="match status" value="1"/>
</dbReference>
<dbReference type="PANTHER" id="PTHR34339">
    <property type="entry name" value="STIMULATOR OF INTERFERON GENES PROTEIN"/>
    <property type="match status" value="1"/>
</dbReference>
<keyword evidence="4 5" id="KW-0472">Membrane</keyword>
<dbReference type="GO" id="GO:0045087">
    <property type="term" value="P:innate immune response"/>
    <property type="evidence" value="ECO:0007669"/>
    <property type="project" value="TreeGrafter"/>
</dbReference>
<dbReference type="GO" id="GO:0035438">
    <property type="term" value="F:cyclic-di-GMP binding"/>
    <property type="evidence" value="ECO:0007669"/>
    <property type="project" value="TreeGrafter"/>
</dbReference>
<dbReference type="InterPro" id="IPR055434">
    <property type="entry name" value="STING_TM"/>
</dbReference>